<proteinExistence type="predicted"/>
<comment type="caution">
    <text evidence="2">The sequence shown here is derived from an EMBL/GenBank/DDBJ whole genome shotgun (WGS) entry which is preliminary data.</text>
</comment>
<dbReference type="STRING" id="1963862.B4O97_16630"/>
<reference evidence="2 3" key="1">
    <citation type="submission" date="2017-03" db="EMBL/GenBank/DDBJ databases">
        <title>Draft Genome sequence of Marispirochaeta sp. strain JC444.</title>
        <authorList>
            <person name="Shivani Y."/>
            <person name="Subhash Y."/>
            <person name="Sasikala C."/>
            <person name="Ramana C."/>
        </authorList>
    </citation>
    <scope>NUCLEOTIDE SEQUENCE [LARGE SCALE GENOMIC DNA]</scope>
    <source>
        <strain evidence="2 3">JC444</strain>
    </source>
</reference>
<feature type="transmembrane region" description="Helical" evidence="1">
    <location>
        <begin position="66"/>
        <end position="86"/>
    </location>
</feature>
<gene>
    <name evidence="2" type="ORF">B4O97_16630</name>
</gene>
<accession>A0A1Y1RU90</accession>
<evidence type="ECO:0000313" key="3">
    <source>
        <dbReference type="Proteomes" id="UP000192343"/>
    </source>
</evidence>
<sequence>MSLFLFLYVCIVMTVFVIGNFQNFLDSTLERILLILETTAMIGGISLFFLIILSLFLAVFGRELSIAVWISSSLGLFTLVMLLFFVKFLKAWLYSP</sequence>
<name>A0A1Y1RU90_9SPIO</name>
<keyword evidence="1" id="KW-0812">Transmembrane</keyword>
<dbReference type="AlphaFoldDB" id="A0A1Y1RU90"/>
<dbReference type="EMBL" id="MWQY01000023">
    <property type="protein sequence ID" value="ORC31888.1"/>
    <property type="molecule type" value="Genomic_DNA"/>
</dbReference>
<protein>
    <submittedName>
        <fullName evidence="2">Uncharacterized protein</fullName>
    </submittedName>
</protein>
<keyword evidence="1" id="KW-1133">Transmembrane helix</keyword>
<organism evidence="2 3">
    <name type="scientific">Marispirochaeta aestuarii</name>
    <dbReference type="NCBI Taxonomy" id="1963862"/>
    <lineage>
        <taxon>Bacteria</taxon>
        <taxon>Pseudomonadati</taxon>
        <taxon>Spirochaetota</taxon>
        <taxon>Spirochaetia</taxon>
        <taxon>Spirochaetales</taxon>
        <taxon>Spirochaetaceae</taxon>
        <taxon>Marispirochaeta</taxon>
    </lineage>
</organism>
<feature type="transmembrane region" description="Helical" evidence="1">
    <location>
        <begin position="32"/>
        <end position="60"/>
    </location>
</feature>
<dbReference type="Proteomes" id="UP000192343">
    <property type="component" value="Unassembled WGS sequence"/>
</dbReference>
<evidence type="ECO:0000313" key="2">
    <source>
        <dbReference type="EMBL" id="ORC31888.1"/>
    </source>
</evidence>
<feature type="transmembrane region" description="Helical" evidence="1">
    <location>
        <begin position="6"/>
        <end position="25"/>
    </location>
</feature>
<keyword evidence="1" id="KW-0472">Membrane</keyword>
<keyword evidence="3" id="KW-1185">Reference proteome</keyword>
<evidence type="ECO:0000256" key="1">
    <source>
        <dbReference type="SAM" id="Phobius"/>
    </source>
</evidence>